<evidence type="ECO:0000256" key="3">
    <source>
        <dbReference type="ARBA" id="ARBA00023034"/>
    </source>
</evidence>
<comment type="similarity">
    <text evidence="2">Belongs to the FAM20 family.</text>
</comment>
<dbReference type="PANTHER" id="PTHR12450:SF14">
    <property type="entry name" value="GLYCOSAMINOGLYCAN XYLOSYLKINASE"/>
    <property type="match status" value="1"/>
</dbReference>
<proteinExistence type="inferred from homology"/>
<keyword evidence="11" id="KW-1185">Reference proteome</keyword>
<evidence type="ECO:0000313" key="10">
    <source>
        <dbReference type="EnsemblMetazoa" id="XP_022643928"/>
    </source>
</evidence>
<dbReference type="GO" id="GO:0046872">
    <property type="term" value="F:metal ion binding"/>
    <property type="evidence" value="ECO:0007669"/>
    <property type="project" value="UniProtKB-KW"/>
</dbReference>
<feature type="binding site" evidence="7">
    <location>
        <position position="209"/>
    </location>
    <ligand>
        <name>ATP</name>
        <dbReference type="ChEBI" id="CHEBI:30616"/>
    </ligand>
</feature>
<evidence type="ECO:0000256" key="7">
    <source>
        <dbReference type="PIRSR" id="PIRSR624869-2"/>
    </source>
</evidence>
<dbReference type="RefSeq" id="XP_022643928.1">
    <property type="nucleotide sequence ID" value="XM_022788193.1"/>
</dbReference>
<keyword evidence="8" id="KW-0479">Metal-binding</keyword>
<keyword evidence="3" id="KW-0333">Golgi apparatus</keyword>
<feature type="active site" evidence="6">
    <location>
        <position position="390"/>
    </location>
</feature>
<evidence type="ECO:0000256" key="8">
    <source>
        <dbReference type="PIRSR" id="PIRSR624869-3"/>
    </source>
</evidence>
<organism evidence="10 11">
    <name type="scientific">Varroa destructor</name>
    <name type="common">Honeybee mite</name>
    <dbReference type="NCBI Taxonomy" id="109461"/>
    <lineage>
        <taxon>Eukaryota</taxon>
        <taxon>Metazoa</taxon>
        <taxon>Ecdysozoa</taxon>
        <taxon>Arthropoda</taxon>
        <taxon>Chelicerata</taxon>
        <taxon>Arachnida</taxon>
        <taxon>Acari</taxon>
        <taxon>Parasitiformes</taxon>
        <taxon>Mesostigmata</taxon>
        <taxon>Gamasina</taxon>
        <taxon>Dermanyssoidea</taxon>
        <taxon>Varroidae</taxon>
        <taxon>Varroa</taxon>
    </lineage>
</organism>
<sequence>MCQLMRTIIRMWALYRTARVVGGVCLFLTAYLCLAFYNFEGDVERLRARHMTYVMRPELKPLVYTKGLKPADIAGQKNGVVKDIESQQSPPAVARRQPVLPGNLSAPHLLHLRVEYIVKSSLLSSIVFENLHDPYEADHVLRDYESKLIKARGKQADHMDANKWKLAESWVQPQHGIVPHRVPGNLGEVLRELSTADILTADIATKGTQLKLLLTLRGGQQALFKPMFYPRTHIIRDGPFAGSDRHNGEIVAFHLAGLLGMHRTPIVAGRRISLDEIRGKSTPALNTTFYKEGNRSCFYGKCYYCKRANGVCGDDSGQLEGAVVLLLPPKFRLQPHRSPWQRTYKNGVYARWETDMSYCKRVRFIPEFSGRRILDLMDNAIVDFLIGNADRHHVETFQGVKDSPILLLDNGKSFGNPYEDDFSILAPLYQCCLLRNQTYHRLAMFVGKLGAGLERMTREDPLYPLLTQDHFDAIDRRLKLVLGTLLYCKKYSNLTIVEK</sequence>
<feature type="binding site" evidence="7">
    <location>
        <position position="225"/>
    </location>
    <ligand>
        <name>ATP</name>
        <dbReference type="ChEBI" id="CHEBI:30616"/>
    </ligand>
</feature>
<keyword evidence="7" id="KW-0067">ATP-binding</keyword>
<dbReference type="InterPro" id="IPR024869">
    <property type="entry name" value="FAM20"/>
</dbReference>
<evidence type="ECO:0000256" key="2">
    <source>
        <dbReference type="ARBA" id="ARBA00006557"/>
    </source>
</evidence>
<dbReference type="GO" id="GO:0005794">
    <property type="term" value="C:Golgi apparatus"/>
    <property type="evidence" value="ECO:0007669"/>
    <property type="project" value="UniProtKB-SubCell"/>
</dbReference>
<dbReference type="InterPro" id="IPR009581">
    <property type="entry name" value="FAM20_C"/>
</dbReference>
<feature type="binding site" evidence="7">
    <location>
        <position position="395"/>
    </location>
    <ligand>
        <name>ATP</name>
        <dbReference type="ChEBI" id="CHEBI:30616"/>
    </ligand>
</feature>
<dbReference type="OrthoDB" id="8583677at2759"/>
<keyword evidence="4" id="KW-1015">Disulfide bond</keyword>
<dbReference type="InParanoid" id="A0A7M7JB18"/>
<dbReference type="PANTHER" id="PTHR12450">
    <property type="entry name" value="DENTIN MATRIX PROTEIN 4 PROTEIN FAM20"/>
    <property type="match status" value="1"/>
</dbReference>
<feature type="binding site" evidence="8">
    <location>
        <position position="244"/>
    </location>
    <ligand>
        <name>Mn(2+)</name>
        <dbReference type="ChEBI" id="CHEBI:29035"/>
    </ligand>
</feature>
<name>A0A7M7JB18_VARDE</name>
<accession>A0A7M7JB18</accession>
<keyword evidence="8" id="KW-0464">Manganese</keyword>
<dbReference type="GO" id="GO:0016773">
    <property type="term" value="F:phosphotransferase activity, alcohol group as acceptor"/>
    <property type="evidence" value="ECO:0007669"/>
    <property type="project" value="TreeGrafter"/>
</dbReference>
<dbReference type="Pfam" id="PF06702">
    <property type="entry name" value="Fam20C"/>
    <property type="match status" value="1"/>
</dbReference>
<dbReference type="AlphaFoldDB" id="A0A7M7JB18"/>
<comment type="subcellular location">
    <subcellularLocation>
        <location evidence="1">Golgi apparatus</location>
    </subcellularLocation>
</comment>
<evidence type="ECO:0000313" key="11">
    <source>
        <dbReference type="Proteomes" id="UP000594260"/>
    </source>
</evidence>
<dbReference type="Proteomes" id="UP000594260">
    <property type="component" value="Unplaced"/>
</dbReference>
<dbReference type="EnsemblMetazoa" id="XM_022788193">
    <property type="protein sequence ID" value="XP_022643928"/>
    <property type="gene ID" value="LOC111243107"/>
</dbReference>
<evidence type="ECO:0000256" key="1">
    <source>
        <dbReference type="ARBA" id="ARBA00004555"/>
    </source>
</evidence>
<dbReference type="OMA" id="AVWEDDM"/>
<evidence type="ECO:0000256" key="4">
    <source>
        <dbReference type="ARBA" id="ARBA00023157"/>
    </source>
</evidence>
<reference evidence="10" key="1">
    <citation type="submission" date="2021-01" db="UniProtKB">
        <authorList>
            <consortium name="EnsemblMetazoa"/>
        </authorList>
    </citation>
    <scope>IDENTIFICATION</scope>
</reference>
<dbReference type="GO" id="GO:0005524">
    <property type="term" value="F:ATP binding"/>
    <property type="evidence" value="ECO:0007669"/>
    <property type="project" value="UniProtKB-KW"/>
</dbReference>
<keyword evidence="5" id="KW-0325">Glycoprotein</keyword>
<dbReference type="GeneID" id="111243107"/>
<comment type="cofactor">
    <cofactor evidence="8">
        <name>Mn(2+)</name>
        <dbReference type="ChEBI" id="CHEBI:29035"/>
    </cofactor>
</comment>
<dbReference type="KEGG" id="vde:111243107"/>
<feature type="binding site" evidence="8">
    <location>
        <position position="409"/>
    </location>
    <ligand>
        <name>Mn(2+)</name>
        <dbReference type="ChEBI" id="CHEBI:29035"/>
    </ligand>
</feature>
<evidence type="ECO:0000256" key="6">
    <source>
        <dbReference type="PIRSR" id="PIRSR624869-1"/>
    </source>
</evidence>
<evidence type="ECO:0000259" key="9">
    <source>
        <dbReference type="Pfam" id="PF06702"/>
    </source>
</evidence>
<protein>
    <recommendedName>
        <fullName evidence="9">FAM20 C-terminal domain-containing protein</fullName>
    </recommendedName>
</protein>
<dbReference type="FunCoup" id="A0A7M7JB18">
    <property type="interactions" value="1274"/>
</dbReference>
<feature type="binding site" evidence="7">
    <location>
        <position position="409"/>
    </location>
    <ligand>
        <name>ATP</name>
        <dbReference type="ChEBI" id="CHEBI:30616"/>
    </ligand>
</feature>
<keyword evidence="7" id="KW-0547">Nucleotide-binding</keyword>
<evidence type="ECO:0000256" key="5">
    <source>
        <dbReference type="ARBA" id="ARBA00023180"/>
    </source>
</evidence>
<feature type="domain" description="FAM20 C-terminal" evidence="9">
    <location>
        <begin position="289"/>
        <end position="491"/>
    </location>
</feature>